<proteinExistence type="predicted"/>
<evidence type="ECO:0000313" key="1">
    <source>
        <dbReference type="EMBL" id="JAH71537.1"/>
    </source>
</evidence>
<accession>A0A0E9V0G6</accession>
<reference evidence="1" key="1">
    <citation type="submission" date="2014-11" db="EMBL/GenBank/DDBJ databases">
        <authorList>
            <person name="Amaro Gonzalez C."/>
        </authorList>
    </citation>
    <scope>NUCLEOTIDE SEQUENCE</scope>
</reference>
<reference evidence="1" key="2">
    <citation type="journal article" date="2015" name="Fish Shellfish Immunol.">
        <title>Early steps in the European eel (Anguilla anguilla)-Vibrio vulnificus interaction in the gills: Role of the RtxA13 toxin.</title>
        <authorList>
            <person name="Callol A."/>
            <person name="Pajuelo D."/>
            <person name="Ebbesson L."/>
            <person name="Teles M."/>
            <person name="MacKenzie S."/>
            <person name="Amaro C."/>
        </authorList>
    </citation>
    <scope>NUCLEOTIDE SEQUENCE</scope>
</reference>
<name>A0A0E9V0G6_ANGAN</name>
<protein>
    <submittedName>
        <fullName evidence="1">Uncharacterized protein</fullName>
    </submittedName>
</protein>
<dbReference type="AlphaFoldDB" id="A0A0E9V0G6"/>
<sequence>MKLRCAANAQDICVTDAAGRGVLKALHRKLDHKS</sequence>
<organism evidence="1">
    <name type="scientific">Anguilla anguilla</name>
    <name type="common">European freshwater eel</name>
    <name type="synonym">Muraena anguilla</name>
    <dbReference type="NCBI Taxonomy" id="7936"/>
    <lineage>
        <taxon>Eukaryota</taxon>
        <taxon>Metazoa</taxon>
        <taxon>Chordata</taxon>
        <taxon>Craniata</taxon>
        <taxon>Vertebrata</taxon>
        <taxon>Euteleostomi</taxon>
        <taxon>Actinopterygii</taxon>
        <taxon>Neopterygii</taxon>
        <taxon>Teleostei</taxon>
        <taxon>Anguilliformes</taxon>
        <taxon>Anguillidae</taxon>
        <taxon>Anguilla</taxon>
    </lineage>
</organism>
<dbReference type="EMBL" id="GBXM01037040">
    <property type="protein sequence ID" value="JAH71537.1"/>
    <property type="molecule type" value="Transcribed_RNA"/>
</dbReference>